<dbReference type="Gene3D" id="3.30.479.30">
    <property type="entry name" value="Band 7 domain"/>
    <property type="match status" value="1"/>
</dbReference>
<comment type="caution">
    <text evidence="4">The sequence shown here is derived from an EMBL/GenBank/DDBJ whole genome shotgun (WGS) entry which is preliminary data.</text>
</comment>
<evidence type="ECO:0000256" key="1">
    <source>
        <dbReference type="ARBA" id="ARBA00008164"/>
    </source>
</evidence>
<dbReference type="PRINTS" id="PR00721">
    <property type="entry name" value="STOMATIN"/>
</dbReference>
<dbReference type="InterPro" id="IPR001972">
    <property type="entry name" value="Stomatin_HflK_fam"/>
</dbReference>
<dbReference type="InterPro" id="IPR001107">
    <property type="entry name" value="Band_7"/>
</dbReference>
<sequence>MNFFLDTLILSVIAIVILIIILVSIRQINQFERGVKFRLGKFVNIINPGWRLILPIIESLIKVDIRVKAVDVPDQEAITRDNISVKINAVIYYKVADVSKAVLEVENFYYAISQIAQTTMRNIVGSVDLDTLLSKRDDVSNQIKTIVDKLTDPWGITVENVDLKDVSLPQEMQRVIAKQAEAEREKRAVITKAEGEVIASKNLAKAAQTLSSSTGALHLRTLNTLNDLSSDQSNTVIFAIPIEILRAFEKNDSSAVIAKLAQKFIKK</sequence>
<dbReference type="Pfam" id="PF01145">
    <property type="entry name" value="Band_7"/>
    <property type="match status" value="1"/>
</dbReference>
<dbReference type="EMBL" id="VMGK01000005">
    <property type="protein sequence ID" value="TSC93195.1"/>
    <property type="molecule type" value="Genomic_DNA"/>
</dbReference>
<accession>A0A554LJY7</accession>
<gene>
    <name evidence="4" type="ORF">CEN89_205</name>
</gene>
<keyword evidence="2" id="KW-1133">Transmembrane helix</keyword>
<dbReference type="SUPFAM" id="SSF117892">
    <property type="entry name" value="Band 7/SPFH domain"/>
    <property type="match status" value="1"/>
</dbReference>
<name>A0A554LJY7_9BACT</name>
<dbReference type="FunFam" id="3.30.479.30:FF:000004">
    <property type="entry name" value="Putative membrane protease family, stomatin"/>
    <property type="match status" value="1"/>
</dbReference>
<evidence type="ECO:0000313" key="4">
    <source>
        <dbReference type="EMBL" id="TSC93195.1"/>
    </source>
</evidence>
<feature type="domain" description="Band 7" evidence="3">
    <location>
        <begin position="23"/>
        <end position="180"/>
    </location>
</feature>
<dbReference type="GO" id="GO:0098552">
    <property type="term" value="C:side of membrane"/>
    <property type="evidence" value="ECO:0007669"/>
    <property type="project" value="UniProtKB-ARBA"/>
</dbReference>
<dbReference type="PANTHER" id="PTHR10264">
    <property type="entry name" value="BAND 7 PROTEIN-RELATED"/>
    <property type="match status" value="1"/>
</dbReference>
<proteinExistence type="inferred from homology"/>
<feature type="transmembrane region" description="Helical" evidence="2">
    <location>
        <begin position="6"/>
        <end position="25"/>
    </location>
</feature>
<keyword evidence="2" id="KW-0472">Membrane</keyword>
<evidence type="ECO:0000256" key="2">
    <source>
        <dbReference type="SAM" id="Phobius"/>
    </source>
</evidence>
<dbReference type="Proteomes" id="UP000315689">
    <property type="component" value="Unassembled WGS sequence"/>
</dbReference>
<dbReference type="Gene3D" id="6.10.250.2090">
    <property type="match status" value="1"/>
</dbReference>
<dbReference type="GO" id="GO:0005886">
    <property type="term" value="C:plasma membrane"/>
    <property type="evidence" value="ECO:0007669"/>
    <property type="project" value="InterPro"/>
</dbReference>
<reference evidence="4 5" key="1">
    <citation type="submission" date="2017-07" db="EMBL/GenBank/DDBJ databases">
        <title>Mechanisms for carbon and nitrogen cycling indicate functional differentiation within the Candidate Phyla Radiation.</title>
        <authorList>
            <person name="Danczak R.E."/>
            <person name="Johnston M.D."/>
            <person name="Kenah C."/>
            <person name="Slattery M."/>
            <person name="Wrighton K.C."/>
            <person name="Wilkins M.J."/>
        </authorList>
    </citation>
    <scope>NUCLEOTIDE SEQUENCE [LARGE SCALE GENOMIC DNA]</scope>
    <source>
        <strain evidence="4">Licking1014_7</strain>
    </source>
</reference>
<dbReference type="CDD" id="cd08826">
    <property type="entry name" value="SPFH_eoslipins_u1"/>
    <property type="match status" value="1"/>
</dbReference>
<dbReference type="SMART" id="SM00244">
    <property type="entry name" value="PHB"/>
    <property type="match status" value="1"/>
</dbReference>
<evidence type="ECO:0000313" key="5">
    <source>
        <dbReference type="Proteomes" id="UP000315689"/>
    </source>
</evidence>
<dbReference type="InterPro" id="IPR043202">
    <property type="entry name" value="Band-7_stomatin-like"/>
</dbReference>
<evidence type="ECO:0000259" key="3">
    <source>
        <dbReference type="SMART" id="SM00244"/>
    </source>
</evidence>
<dbReference type="AlphaFoldDB" id="A0A554LJY7"/>
<comment type="similarity">
    <text evidence="1">Belongs to the band 7/mec-2 family.</text>
</comment>
<protein>
    <submittedName>
        <fullName evidence="4">SPFH domain / Band 7 family protein</fullName>
    </submittedName>
</protein>
<keyword evidence="2" id="KW-0812">Transmembrane</keyword>
<dbReference type="InterPro" id="IPR036013">
    <property type="entry name" value="Band_7/SPFH_dom_sf"/>
</dbReference>
<organism evidence="4 5">
    <name type="scientific">Candidatus Berkelbacteria bacterium Licking1014_7</name>
    <dbReference type="NCBI Taxonomy" id="2017147"/>
    <lineage>
        <taxon>Bacteria</taxon>
        <taxon>Candidatus Berkelbacteria</taxon>
    </lineage>
</organism>
<dbReference type="PANTHER" id="PTHR10264:SF19">
    <property type="entry name" value="AT06885P-RELATED"/>
    <property type="match status" value="1"/>
</dbReference>